<evidence type="ECO:0000313" key="2">
    <source>
        <dbReference type="EMBL" id="CAJ1404150.1"/>
    </source>
</evidence>
<reference evidence="2" key="1">
    <citation type="submission" date="2023-08" db="EMBL/GenBank/DDBJ databases">
        <authorList>
            <person name="Chen Y."/>
            <person name="Shah S."/>
            <person name="Dougan E. K."/>
            <person name="Thang M."/>
            <person name="Chan C."/>
        </authorList>
    </citation>
    <scope>NUCLEOTIDE SEQUENCE</scope>
</reference>
<keyword evidence="3" id="KW-1185">Reference proteome</keyword>
<comment type="caution">
    <text evidence="2">The sequence shown here is derived from an EMBL/GenBank/DDBJ whole genome shotgun (WGS) entry which is preliminary data.</text>
</comment>
<evidence type="ECO:0000256" key="1">
    <source>
        <dbReference type="SAM" id="MobiDB-lite"/>
    </source>
</evidence>
<gene>
    <name evidence="2" type="ORF">EVOR1521_LOCUS26665</name>
</gene>
<dbReference type="Proteomes" id="UP001178507">
    <property type="component" value="Unassembled WGS sequence"/>
</dbReference>
<accession>A0AA36N9K6</accession>
<organism evidence="2 3">
    <name type="scientific">Effrenium voratum</name>
    <dbReference type="NCBI Taxonomy" id="2562239"/>
    <lineage>
        <taxon>Eukaryota</taxon>
        <taxon>Sar</taxon>
        <taxon>Alveolata</taxon>
        <taxon>Dinophyceae</taxon>
        <taxon>Suessiales</taxon>
        <taxon>Symbiodiniaceae</taxon>
        <taxon>Effrenium</taxon>
    </lineage>
</organism>
<dbReference type="AlphaFoldDB" id="A0AA36N9K6"/>
<feature type="compositionally biased region" description="Polar residues" evidence="1">
    <location>
        <begin position="8"/>
        <end position="22"/>
    </location>
</feature>
<feature type="region of interest" description="Disordered" evidence="1">
    <location>
        <begin position="1"/>
        <end position="22"/>
    </location>
</feature>
<sequence length="144" mass="15608">MLVEVQGHSLSTKSSPNPVTSQEADELLVQLKEKLSETPSWLQGGEVTAIGGPNSMFCVASEALERRSYQAHDIRAVLGELLGLTDEELMTRAFCQGELREPPGFIIPKLALLLAVMEHCQLKEVQFCAAIGSCPGLLIGDGWE</sequence>
<name>A0AA36N9K6_9DINO</name>
<dbReference type="EMBL" id="CAUJNA010003527">
    <property type="protein sequence ID" value="CAJ1404150.1"/>
    <property type="molecule type" value="Genomic_DNA"/>
</dbReference>
<proteinExistence type="predicted"/>
<protein>
    <submittedName>
        <fullName evidence="2">Uncharacterized protein</fullName>
    </submittedName>
</protein>
<evidence type="ECO:0000313" key="3">
    <source>
        <dbReference type="Proteomes" id="UP001178507"/>
    </source>
</evidence>